<dbReference type="VEuPathDB" id="MicrosporidiaDB:EHP00_298"/>
<sequence>MQKYLENIFSFKGCNGSTAEFHDFLNAFTTFMLNYKTEESKKFLNSFLVYINSENDPFILIIAYQVIGKCKYTNCVKKEDLNCEKILQDFSKPFILENALSFILKFDFLQEMQFKIENELVFNDGYLSEDLLYFLCENKNISKSFLNTNDIKFLYKQARLIDFLGKEAKNLLNSKSILFYENLCNSGNKLTSLLAKRIINILSGDAIYFDDKQKQYIKLENLNFDFFFAAHPQSQVEDCFEW</sequence>
<accession>A0A1W0E799</accession>
<reference evidence="1 2" key="1">
    <citation type="journal article" date="2017" name="Environ. Microbiol.">
        <title>Decay of the glycolytic pathway and adaptation to intranuclear parasitism within Enterocytozoonidae microsporidia.</title>
        <authorList>
            <person name="Wiredu Boakye D."/>
            <person name="Jaroenlak P."/>
            <person name="Prachumwat A."/>
            <person name="Williams T.A."/>
            <person name="Bateman K.S."/>
            <person name="Itsathitphaisarn O."/>
            <person name="Sritunyalucksana K."/>
            <person name="Paszkiewicz K.H."/>
            <person name="Moore K.A."/>
            <person name="Stentiford G.D."/>
            <person name="Williams B.A."/>
        </authorList>
    </citation>
    <scope>NUCLEOTIDE SEQUENCE [LARGE SCALE GENOMIC DNA]</scope>
    <source>
        <strain evidence="1 2">TH1</strain>
    </source>
</reference>
<evidence type="ECO:0000313" key="1">
    <source>
        <dbReference type="EMBL" id="OQS55111.1"/>
    </source>
</evidence>
<gene>
    <name evidence="1" type="ORF">EHP00_298</name>
</gene>
<dbReference type="EMBL" id="MNPJ01000014">
    <property type="protein sequence ID" value="OQS55111.1"/>
    <property type="molecule type" value="Genomic_DNA"/>
</dbReference>
<dbReference type="Proteomes" id="UP000192758">
    <property type="component" value="Unassembled WGS sequence"/>
</dbReference>
<comment type="caution">
    <text evidence="1">The sequence shown here is derived from an EMBL/GenBank/DDBJ whole genome shotgun (WGS) entry which is preliminary data.</text>
</comment>
<protein>
    <submittedName>
        <fullName evidence="1">Uncharacterized protein</fullName>
    </submittedName>
</protein>
<name>A0A1W0E799_9MICR</name>
<organism evidence="1 2">
    <name type="scientific">Ecytonucleospora hepatopenaei</name>
    <dbReference type="NCBI Taxonomy" id="646526"/>
    <lineage>
        <taxon>Eukaryota</taxon>
        <taxon>Fungi</taxon>
        <taxon>Fungi incertae sedis</taxon>
        <taxon>Microsporidia</taxon>
        <taxon>Enterocytozoonidae</taxon>
        <taxon>Ecytonucleospora</taxon>
    </lineage>
</organism>
<proteinExistence type="predicted"/>
<dbReference type="AlphaFoldDB" id="A0A1W0E799"/>
<keyword evidence="2" id="KW-1185">Reference proteome</keyword>
<evidence type="ECO:0000313" key="2">
    <source>
        <dbReference type="Proteomes" id="UP000192758"/>
    </source>
</evidence>